<feature type="compositionally biased region" description="Basic and acidic residues" evidence="4">
    <location>
        <begin position="1941"/>
        <end position="1950"/>
    </location>
</feature>
<dbReference type="InterPro" id="IPR023213">
    <property type="entry name" value="CAT-like_dom_sf"/>
</dbReference>
<dbReference type="FunFam" id="3.30.300.30:FF:000015">
    <property type="entry name" value="Nonribosomal peptide synthase SidD"/>
    <property type="match status" value="1"/>
</dbReference>
<dbReference type="SUPFAM" id="SSF52777">
    <property type="entry name" value="CoA-dependent acyltransferases"/>
    <property type="match status" value="6"/>
</dbReference>
<sequence>MVISESQEEIQCTGQQRKYLSQTITGNQPTYVLRWNTRQLCPSIDRLVYTWQAVASHNPVLRTSIKYSGTDQEPRLVVLRRAAPIRIEGFSNRVAYKSSSLKTAELTVILSETGVSFRLRILQALVDRRSLALIFRDFDLFYQGLSCEPHDHFKYYISHIAQRETQNAESYWRNLMNGSVTSLSYGFPTNISGMRKTFISDLHETLVRSIYDFLGVYSVSARDFVHSLWSLVQYRHTAATDGTTFFAVTGRDTSVPGYDTVVGPAELYYPLKVVIENDLSLLSWIRKVSKIDQQASQNAYIGYDKIQDQILPLKAQVCITVSDSLDIIEEGDCDIRFPLTINVDFERHLVNMQYYSETSEDHDLQVIFNHFIALVEEAIRDPKTIVSGIDIVPKEEKEFLLRCSEPVTLPATGLIHELFERQAELNPQHECLNFEGQMDFTYGELNKLSNQVARQLGCGRGDYVPVCMDRSPALIVSILAILKTGAAYVILDPESPVERNSFIVTDVQAPFVITDRISAINFAYPLLIETLIALTPRFDGSNMGVCQEATDICYVIYTSGSTGKPKGVLLEHKSAYTGLIAFPTLPNLRQLLFHNPIFSAAQRSIFSTLKQGGCLCLAKKENLTVRITEMINSMRVNVIDVTPSTATLIDQTRVPTLLRMTVAGELINPALLPVWMDKLELLNAYGLSEVTQINWRHVMHPKQNPQNIGRPVDSTRSYVLVPGTTQLAAILEPGELCLGGHQLARSYLNRPEKTRESFIQNPFGPGRLYRTGDMVVTHADGSIEMIGRIDFQVKINGQRVEPGEVNCYIQQHPDVFDSWTVSATIGNQKSLVAVVVPRSERDWSTLVQSLQKILRDCVPSYMVPAYWWKRDCLPLNVNGKVDVSLLCRLVQAIPPEELLVRSIAQSQHINQCQLTPMESSLRRIWAEVLHLPESSINLEDSFLNLGGSSLSAIVAASHASNELIEVKVHDILLQNSLLEVARTCRRIQNQILRVEPFSLLPESYIAPNGIEDAWPSTPSQEPLIADVMLGGTKYLYDRVVTLKDTSNDEVKAALKKLLEADSFLRSTFTPYGTTYLQTIPKESPLPWQELDMKLAEYLEKRPVTVAMGGPFFKVTALSTGELVFTMHHALFDFWSSRFIFDDLSNLIRTRPLANRPKYNKLVQYLSQKDKTSSQQYWRNYLKDSKTSRLGHTAGTNTITKLNLKTPIPSTSKTIGVSTGSILYASWALVLSHVLGSSEVIFGITLFGRDVPIPDVLLMEGPAVVQVPLRVKISKSSSIGKVAKDIHTQIKSVVDHAHYGLRNILLAAGQPASLFDTSVNFLVKPPSSDADDTFNLVSDEQPGLTDYIKLEAQDSDLTSISLSSTLDPKFAQQILSGLASIVDAFFFDAETPVSYLRLEAVLSSTSQKHPTLKPQDTNSGFAHSLFEDMVSRFGDKTALEDEHGSAVSYTQLNQRANQLANFLRSRAILPEDIVPICLDKSIDMVVAILGIFKTGAAFCALDPTSQPSRNQFILKKIGAKLIITDPASSHSLECFRCEHVVLGQLDSFQFSCENVVVPTLSPESLAYVIFTSGSSGDPKGVLITHNNAFNASKGMIEATGANDSWRSLWALNYIFDGSYFDLFAVLGSGGTLCLVSQSRVFSNLAGFINQFDVTHVNVTPTIVNKLLIPSDVPNLKALVVGGEPLVPEILETWAPLLPVYNNYGPTEGTILATTALIEPTSTINDIGTALSTSIVSILEFDSKAPAPLGELGELCLGGPQVARGYLDNPDATHAAFFSQDDGSRIYRTGDVARQLSDGRFELFGRRDNQVKVNGYRIELGEIESAILRTGMVKTCVVLAAKVHGKTQLVAVCQLLSDFPDDIEENITPLLPPSEAHSFQDLQTRLVTLPRYMIPAVWLPVAYLPLLPSGKTNRKEVLKLIESMEDSLVASYQDPQSTSVNGEADHSAPETDEERLLKTAWASIFGCNLHSFGTSSSFYSLGGDSIAAINLVSESRKLGYELSVADVLAFPSIKEQARVIKPLLTTNGSLPSSPHVYEVEDDIYDTLHRCGVDQEDIETIYPCVPGQAEFLTQGHTDHQFWQLQTVRRVPSDFDVQRWIELVQKLTAKNTILRAMFIKSVKKDEPPKWVQVILKEPVLDLETICYGTLEERERIIDALWDGRFQVGKPFIQYRILRSTTDGTLDLYIKMDHAMYDGTLLRIFDDQFIAMAKNEEPPKPTEFTELIKYHSTSKTGKMLQFWVNLLDGNKFDYPTQSLEPKVGGMAFRSFGTEVNDFAHGTGITVPIVFQTAWGLLLSYLSNSLDVTYDNLLTGRNVNLDNPQLINGNCANFLPFRTRFQDTKTLRTLLHDTQVLFWETTENGMVGLADIYKALGVDRSKRAAKTMFCFQPFDPPPKTLDAHMRWIVMGVSQNRMFFNYALMCEVFKSPTGYKTKFQYDPKVIDESAAERAADTFISIFDFILGCTECTSVGNLYGKLKIDFGGGPAVSSEGTEQIMDNRRCTEVE</sequence>
<dbReference type="GO" id="GO:0044550">
    <property type="term" value="P:secondary metabolite biosynthetic process"/>
    <property type="evidence" value="ECO:0007669"/>
    <property type="project" value="TreeGrafter"/>
</dbReference>
<dbReference type="PROSITE" id="PS00455">
    <property type="entry name" value="AMP_BINDING"/>
    <property type="match status" value="2"/>
</dbReference>
<dbReference type="Gene3D" id="3.40.50.12780">
    <property type="entry name" value="N-terminal domain of ligase-like"/>
    <property type="match status" value="2"/>
</dbReference>
<dbReference type="InParanoid" id="C0NKH5"/>
<dbReference type="InterPro" id="IPR036736">
    <property type="entry name" value="ACP-like_sf"/>
</dbReference>
<evidence type="ECO:0000256" key="2">
    <source>
        <dbReference type="ARBA" id="ARBA00022553"/>
    </source>
</evidence>
<dbReference type="AlphaFoldDB" id="C0NKH5"/>
<dbReference type="SUPFAM" id="SSF56801">
    <property type="entry name" value="Acetyl-CoA synthetase-like"/>
    <property type="match status" value="2"/>
</dbReference>
<evidence type="ECO:0000256" key="1">
    <source>
        <dbReference type="ARBA" id="ARBA00022450"/>
    </source>
</evidence>
<dbReference type="InterPro" id="IPR020845">
    <property type="entry name" value="AMP-binding_CS"/>
</dbReference>
<dbReference type="InterPro" id="IPR045851">
    <property type="entry name" value="AMP-bd_C_sf"/>
</dbReference>
<dbReference type="InterPro" id="IPR009081">
    <property type="entry name" value="PP-bd_ACP"/>
</dbReference>
<dbReference type="InterPro" id="IPR010071">
    <property type="entry name" value="AA_adenyl_dom"/>
</dbReference>
<name>C0NKH5_AJECG</name>
<dbReference type="PANTHER" id="PTHR45527:SF1">
    <property type="entry name" value="FATTY ACID SYNTHASE"/>
    <property type="match status" value="1"/>
</dbReference>
<keyword evidence="1" id="KW-0596">Phosphopantetheine</keyword>
<evidence type="ECO:0000256" key="3">
    <source>
        <dbReference type="ARBA" id="ARBA00022598"/>
    </source>
</evidence>
<dbReference type="VEuPathDB" id="FungiDB:I7I50_12638"/>
<gene>
    <name evidence="6" type="ORF">HCBG_03655</name>
</gene>
<dbReference type="CDD" id="cd05918">
    <property type="entry name" value="A_NRPS_SidN3_like"/>
    <property type="match status" value="2"/>
</dbReference>
<dbReference type="SUPFAM" id="SSF47336">
    <property type="entry name" value="ACP-like"/>
    <property type="match status" value="2"/>
</dbReference>
<feature type="domain" description="Carrier" evidence="5">
    <location>
        <begin position="1946"/>
        <end position="2022"/>
    </location>
</feature>
<dbReference type="InterPro" id="IPR042099">
    <property type="entry name" value="ANL_N_sf"/>
</dbReference>
<dbReference type="GO" id="GO:0005737">
    <property type="term" value="C:cytoplasm"/>
    <property type="evidence" value="ECO:0007669"/>
    <property type="project" value="TreeGrafter"/>
</dbReference>
<dbReference type="PANTHER" id="PTHR45527">
    <property type="entry name" value="NONRIBOSOMAL PEPTIDE SYNTHETASE"/>
    <property type="match status" value="1"/>
</dbReference>
<dbReference type="InterPro" id="IPR001242">
    <property type="entry name" value="Condensation_dom"/>
</dbReference>
<dbReference type="GO" id="GO:0031177">
    <property type="term" value="F:phosphopantetheine binding"/>
    <property type="evidence" value="ECO:0007669"/>
    <property type="project" value="TreeGrafter"/>
</dbReference>
<feature type="region of interest" description="Disordered" evidence="4">
    <location>
        <begin position="1930"/>
        <end position="1950"/>
    </location>
</feature>
<evidence type="ECO:0000259" key="5">
    <source>
        <dbReference type="PROSITE" id="PS50075"/>
    </source>
</evidence>
<dbReference type="VEuPathDB" id="FungiDB:I7I50_08114"/>
<dbReference type="Gene3D" id="3.30.559.30">
    <property type="entry name" value="Nonribosomal peptide synthetase, condensation domain"/>
    <property type="match status" value="3"/>
</dbReference>
<dbReference type="NCBIfam" id="TIGR01733">
    <property type="entry name" value="AA-adenyl-dom"/>
    <property type="match status" value="2"/>
</dbReference>
<dbReference type="InterPro" id="IPR000873">
    <property type="entry name" value="AMP-dep_synth/lig_dom"/>
</dbReference>
<dbReference type="Proteomes" id="UP000001631">
    <property type="component" value="Unassembled WGS sequence"/>
</dbReference>
<dbReference type="GO" id="GO:0016874">
    <property type="term" value="F:ligase activity"/>
    <property type="evidence" value="ECO:0007669"/>
    <property type="project" value="UniProtKB-KW"/>
</dbReference>
<dbReference type="RefSeq" id="XP_045288847.1">
    <property type="nucleotide sequence ID" value="XM_045430704.1"/>
</dbReference>
<keyword evidence="7" id="KW-1185">Reference proteome</keyword>
<dbReference type="Gene3D" id="3.30.559.10">
    <property type="entry name" value="Chloramphenicol acetyltransferase-like domain"/>
    <property type="match status" value="3"/>
</dbReference>
<dbReference type="Pfam" id="PF00501">
    <property type="entry name" value="AMP-binding"/>
    <property type="match status" value="2"/>
</dbReference>
<dbReference type="HOGENOM" id="CLU_000022_0_12_1"/>
<dbReference type="VEuPathDB" id="FungiDB:I7I50_07340"/>
<dbReference type="Pfam" id="PF00668">
    <property type="entry name" value="Condensation"/>
    <property type="match status" value="3"/>
</dbReference>
<evidence type="ECO:0000256" key="4">
    <source>
        <dbReference type="SAM" id="MobiDB-lite"/>
    </source>
</evidence>
<dbReference type="EMBL" id="GG663366">
    <property type="protein sequence ID" value="EEH08366.1"/>
    <property type="molecule type" value="Genomic_DNA"/>
</dbReference>
<accession>C0NKH5</accession>
<dbReference type="Pfam" id="PF00550">
    <property type="entry name" value="PP-binding"/>
    <property type="match status" value="2"/>
</dbReference>
<dbReference type="Gene3D" id="3.30.300.30">
    <property type="match status" value="2"/>
</dbReference>
<dbReference type="GO" id="GO:0043041">
    <property type="term" value="P:amino acid activation for nonribosomal peptide biosynthetic process"/>
    <property type="evidence" value="ECO:0007669"/>
    <property type="project" value="TreeGrafter"/>
</dbReference>
<evidence type="ECO:0000313" key="6">
    <source>
        <dbReference type="EMBL" id="EEH08366.1"/>
    </source>
</evidence>
<dbReference type="Gene3D" id="1.10.1200.10">
    <property type="entry name" value="ACP-like"/>
    <property type="match status" value="2"/>
</dbReference>
<reference evidence="6" key="1">
    <citation type="submission" date="2009-02" db="EMBL/GenBank/DDBJ databases">
        <title>The Genome Sequence of Ajellomyces capsulatus strain G186AR.</title>
        <authorList>
            <consortium name="The Broad Institute Genome Sequencing Platform"/>
            <person name="Champion M."/>
            <person name="Cuomo C."/>
            <person name="Ma L.-J."/>
            <person name="Henn M.R."/>
            <person name="Sil A."/>
            <person name="Goldman B."/>
            <person name="Young S.K."/>
            <person name="Kodira C.D."/>
            <person name="Zeng Q."/>
            <person name="Koehrsen M."/>
            <person name="Alvarado L."/>
            <person name="Berlin A."/>
            <person name="Borenstein D."/>
            <person name="Chen Z."/>
            <person name="Engels R."/>
            <person name="Freedman E."/>
            <person name="Gellesch M."/>
            <person name="Goldberg J."/>
            <person name="Griggs A."/>
            <person name="Gujja S."/>
            <person name="Heiman D."/>
            <person name="Hepburn T."/>
            <person name="Howarth C."/>
            <person name="Jen D."/>
            <person name="Larson L."/>
            <person name="Lewis B."/>
            <person name="Mehta T."/>
            <person name="Park D."/>
            <person name="Pearson M."/>
            <person name="Roberts A."/>
            <person name="Saif S."/>
            <person name="Shea T."/>
            <person name="Shenoy N."/>
            <person name="Sisk P."/>
            <person name="Stolte C."/>
            <person name="Sykes S."/>
            <person name="Walk T."/>
            <person name="White J."/>
            <person name="Yandava C."/>
            <person name="Klein B."/>
            <person name="McEwen J.G."/>
            <person name="Puccia R."/>
            <person name="Goldman G.H."/>
            <person name="Felipe M.S."/>
            <person name="Nino-Vega G."/>
            <person name="San-Blas G."/>
            <person name="Taylor J."/>
            <person name="Mendoza L."/>
            <person name="Galagan J."/>
            <person name="Nusbaum C."/>
            <person name="Birren B."/>
        </authorList>
    </citation>
    <scope>NUCLEOTIDE SEQUENCE</scope>
    <source>
        <strain evidence="6">G186AR</strain>
    </source>
</reference>
<dbReference type="PROSITE" id="PS50075">
    <property type="entry name" value="CARRIER"/>
    <property type="match status" value="2"/>
</dbReference>
<keyword evidence="3" id="KW-0436">Ligase</keyword>
<protein>
    <submittedName>
        <fullName evidence="6">Nonribosomal peptide synthetase</fullName>
    </submittedName>
</protein>
<dbReference type="STRING" id="447093.C0NKH5"/>
<proteinExistence type="predicted"/>
<feature type="domain" description="Carrier" evidence="5">
    <location>
        <begin position="915"/>
        <end position="991"/>
    </location>
</feature>
<keyword evidence="2" id="KW-0597">Phosphoprotein</keyword>
<organism evidence="6 7">
    <name type="scientific">Ajellomyces capsulatus (strain G186AR / H82 / ATCC MYA-2454 / RMSCC 2432)</name>
    <name type="common">Darling's disease fungus</name>
    <name type="synonym">Histoplasma capsulatum</name>
    <dbReference type="NCBI Taxonomy" id="447093"/>
    <lineage>
        <taxon>Eukaryota</taxon>
        <taxon>Fungi</taxon>
        <taxon>Dikarya</taxon>
        <taxon>Ascomycota</taxon>
        <taxon>Pezizomycotina</taxon>
        <taxon>Eurotiomycetes</taxon>
        <taxon>Eurotiomycetidae</taxon>
        <taxon>Onygenales</taxon>
        <taxon>Ajellomycetaceae</taxon>
        <taxon>Histoplasma</taxon>
    </lineage>
</organism>
<evidence type="ECO:0000313" key="7">
    <source>
        <dbReference type="Proteomes" id="UP000001631"/>
    </source>
</evidence>
<dbReference type="GeneID" id="69036671"/>